<reference evidence="1 2" key="1">
    <citation type="submission" date="2007-01" db="EMBL/GenBank/DDBJ databases">
        <authorList>
            <person name="Haygood M."/>
            <person name="Podell S."/>
            <person name="Anderson C."/>
            <person name="Hopkinson B."/>
            <person name="Roe K."/>
            <person name="Barbeau K."/>
            <person name="Gaasterland T."/>
            <person name="Ferriera S."/>
            <person name="Johnson J."/>
            <person name="Kravitz S."/>
            <person name="Beeson K."/>
            <person name="Sutton G."/>
            <person name="Rogers Y.-H."/>
            <person name="Friedman R."/>
            <person name="Frazier M."/>
            <person name="Venter J.C."/>
        </authorList>
    </citation>
    <scope>NUCLEOTIDE SEQUENCE [LARGE SCALE GENOMIC DNA]</scope>
    <source>
        <strain evidence="1 2">ATCC 23134</strain>
    </source>
</reference>
<keyword evidence="2" id="KW-1185">Reference proteome</keyword>
<gene>
    <name evidence="1" type="ORF">M23134_04751</name>
</gene>
<proteinExistence type="predicted"/>
<evidence type="ECO:0000313" key="2">
    <source>
        <dbReference type="Proteomes" id="UP000004095"/>
    </source>
</evidence>
<dbReference type="Proteomes" id="UP000004095">
    <property type="component" value="Unassembled WGS sequence"/>
</dbReference>
<dbReference type="EMBL" id="AAWS01000027">
    <property type="protein sequence ID" value="EAY27063.1"/>
    <property type="molecule type" value="Genomic_DNA"/>
</dbReference>
<sequence>MKNNLFLKKLRCWISKCIGLAKALRPIQGSYFLGLNCLRKPARFF</sequence>
<name>A1ZRH3_MICM2</name>
<protein>
    <submittedName>
        <fullName evidence="1">Uncharacterized protein</fullName>
    </submittedName>
</protein>
<evidence type="ECO:0000313" key="1">
    <source>
        <dbReference type="EMBL" id="EAY27063.1"/>
    </source>
</evidence>
<accession>A1ZRH3</accession>
<dbReference type="AlphaFoldDB" id="A1ZRH3"/>
<organism evidence="1 2">
    <name type="scientific">Microscilla marina ATCC 23134</name>
    <dbReference type="NCBI Taxonomy" id="313606"/>
    <lineage>
        <taxon>Bacteria</taxon>
        <taxon>Pseudomonadati</taxon>
        <taxon>Bacteroidota</taxon>
        <taxon>Cytophagia</taxon>
        <taxon>Cytophagales</taxon>
        <taxon>Microscillaceae</taxon>
        <taxon>Microscilla</taxon>
    </lineage>
</organism>
<comment type="caution">
    <text evidence="1">The sequence shown here is derived from an EMBL/GenBank/DDBJ whole genome shotgun (WGS) entry which is preliminary data.</text>
</comment>